<gene>
    <name evidence="1" type="primary">ORF48965</name>
</gene>
<proteinExistence type="predicted"/>
<accession>A0A0B6Z4R3</accession>
<evidence type="ECO:0000313" key="1">
    <source>
        <dbReference type="EMBL" id="CEK63634.1"/>
    </source>
</evidence>
<organism evidence="1">
    <name type="scientific">Arion vulgaris</name>
    <dbReference type="NCBI Taxonomy" id="1028688"/>
    <lineage>
        <taxon>Eukaryota</taxon>
        <taxon>Metazoa</taxon>
        <taxon>Spiralia</taxon>
        <taxon>Lophotrochozoa</taxon>
        <taxon>Mollusca</taxon>
        <taxon>Gastropoda</taxon>
        <taxon>Heterobranchia</taxon>
        <taxon>Euthyneura</taxon>
        <taxon>Panpulmonata</taxon>
        <taxon>Eupulmonata</taxon>
        <taxon>Stylommatophora</taxon>
        <taxon>Helicina</taxon>
        <taxon>Arionoidea</taxon>
        <taxon>Arionidae</taxon>
        <taxon>Arion</taxon>
    </lineage>
</organism>
<name>A0A0B6Z4R3_9EUPU</name>
<reference evidence="1" key="1">
    <citation type="submission" date="2014-12" db="EMBL/GenBank/DDBJ databases">
        <title>Insight into the proteome of Arion vulgaris.</title>
        <authorList>
            <person name="Aradska J."/>
            <person name="Bulat T."/>
            <person name="Smidak R."/>
            <person name="Sarate P."/>
            <person name="Gangsoo J."/>
            <person name="Sialana F."/>
            <person name="Bilban M."/>
            <person name="Lubec G."/>
        </authorList>
    </citation>
    <scope>NUCLEOTIDE SEQUENCE</scope>
    <source>
        <tissue evidence="1">Skin</tissue>
    </source>
</reference>
<dbReference type="EMBL" id="HACG01016769">
    <property type="protein sequence ID" value="CEK63634.1"/>
    <property type="molecule type" value="Transcribed_RNA"/>
</dbReference>
<dbReference type="AlphaFoldDB" id="A0A0B6Z4R3"/>
<protein>
    <submittedName>
        <fullName evidence="1">Uncharacterized protein</fullName>
    </submittedName>
</protein>
<sequence>MTNFIVKLTLNSKLDHQNRIWMLWQFTDKPLPGPKVTFDPIDVHYCKYIFDLHS</sequence>